<comment type="caution">
    <text evidence="1">The sequence shown here is derived from an EMBL/GenBank/DDBJ whole genome shotgun (WGS) entry which is preliminary data.</text>
</comment>
<dbReference type="AlphaFoldDB" id="X1F882"/>
<organism evidence="1">
    <name type="scientific">marine sediment metagenome</name>
    <dbReference type="NCBI Taxonomy" id="412755"/>
    <lineage>
        <taxon>unclassified sequences</taxon>
        <taxon>metagenomes</taxon>
        <taxon>ecological metagenomes</taxon>
    </lineage>
</organism>
<name>X1F882_9ZZZZ</name>
<accession>X1F882</accession>
<reference evidence="1" key="1">
    <citation type="journal article" date="2014" name="Front. Microbiol.">
        <title>High frequency of phylogenetically diverse reductive dehalogenase-homologous genes in deep subseafloor sedimentary metagenomes.</title>
        <authorList>
            <person name="Kawai M."/>
            <person name="Futagami T."/>
            <person name="Toyoda A."/>
            <person name="Takaki Y."/>
            <person name="Nishi S."/>
            <person name="Hori S."/>
            <person name="Arai W."/>
            <person name="Tsubouchi T."/>
            <person name="Morono Y."/>
            <person name="Uchiyama I."/>
            <person name="Ito T."/>
            <person name="Fujiyama A."/>
            <person name="Inagaki F."/>
            <person name="Takami H."/>
        </authorList>
    </citation>
    <scope>NUCLEOTIDE SEQUENCE</scope>
    <source>
        <strain evidence="1">Expedition CK06-06</strain>
    </source>
</reference>
<sequence length="151" mass="18300">MEKDRKFPSEKMSLRQMNEKGYIDRLEWLIVEEGKRILNSLKISHMIITQENIQKYNDSHPIVAGLTWHQVGFERIYKKYHTLNAHQYRHLIAMKQVLNKNNKYLLRRDEFDNRERILECDRFKNQDTCLVSDCKSAYLCPKYYENNGVER</sequence>
<proteinExistence type="predicted"/>
<evidence type="ECO:0000313" key="1">
    <source>
        <dbReference type="EMBL" id="GAH28780.1"/>
    </source>
</evidence>
<protein>
    <submittedName>
        <fullName evidence="1">Uncharacterized protein</fullName>
    </submittedName>
</protein>
<dbReference type="EMBL" id="BARU01000201">
    <property type="protein sequence ID" value="GAH28780.1"/>
    <property type="molecule type" value="Genomic_DNA"/>
</dbReference>
<gene>
    <name evidence="1" type="ORF">S03H2_00821</name>
</gene>